<proteinExistence type="inferred from homology"/>
<dbReference type="Proteomes" id="UP000028045">
    <property type="component" value="Unassembled WGS sequence"/>
</dbReference>
<gene>
    <name evidence="4" type="ORF">S7711_09651</name>
</gene>
<dbReference type="InterPro" id="IPR020904">
    <property type="entry name" value="Sc_DH/Rdtase_CS"/>
</dbReference>
<accession>A0A084AUY6</accession>
<dbReference type="PANTHER" id="PTHR24321:SF12">
    <property type="entry name" value="SHORT-CHAIN DEHYDROGENASE_REDUCTASE FAMILY, PUTATIVE (AFU_ORTHOLOGUE AFUA_5G14340)-RELATED"/>
    <property type="match status" value="1"/>
</dbReference>
<dbReference type="InterPro" id="IPR036291">
    <property type="entry name" value="NAD(P)-bd_dom_sf"/>
</dbReference>
<evidence type="ECO:0000313" key="4">
    <source>
        <dbReference type="EMBL" id="KEY69115.1"/>
    </source>
</evidence>
<dbReference type="FunFam" id="3.40.50.720:FF:000084">
    <property type="entry name" value="Short-chain dehydrogenase reductase"/>
    <property type="match status" value="1"/>
</dbReference>
<dbReference type="Gene3D" id="3.40.50.720">
    <property type="entry name" value="NAD(P)-binding Rossmann-like Domain"/>
    <property type="match status" value="1"/>
</dbReference>
<evidence type="ECO:0000256" key="1">
    <source>
        <dbReference type="ARBA" id="ARBA00006484"/>
    </source>
</evidence>
<dbReference type="HOGENOM" id="CLU_010194_1_0_1"/>
<reference evidence="4 5" key="1">
    <citation type="journal article" date="2014" name="BMC Genomics">
        <title>Comparative genome sequencing reveals chemotype-specific gene clusters in the toxigenic black mold Stachybotrys.</title>
        <authorList>
            <person name="Semeiks J."/>
            <person name="Borek D."/>
            <person name="Otwinowski Z."/>
            <person name="Grishin N.V."/>
        </authorList>
    </citation>
    <scope>NUCLEOTIDE SEQUENCE [LARGE SCALE GENOMIC DNA]</scope>
    <source>
        <strain evidence="5">CBS 109288 / IBT 7711</strain>
    </source>
</reference>
<dbReference type="GO" id="GO:0016491">
    <property type="term" value="F:oxidoreductase activity"/>
    <property type="evidence" value="ECO:0007669"/>
    <property type="project" value="UniProtKB-KW"/>
</dbReference>
<dbReference type="AlphaFoldDB" id="A0A084AUY6"/>
<organism evidence="4 5">
    <name type="scientific">Stachybotrys chartarum (strain CBS 109288 / IBT 7711)</name>
    <name type="common">Toxic black mold</name>
    <name type="synonym">Stilbospora chartarum</name>
    <dbReference type="NCBI Taxonomy" id="1280523"/>
    <lineage>
        <taxon>Eukaryota</taxon>
        <taxon>Fungi</taxon>
        <taxon>Dikarya</taxon>
        <taxon>Ascomycota</taxon>
        <taxon>Pezizomycotina</taxon>
        <taxon>Sordariomycetes</taxon>
        <taxon>Hypocreomycetidae</taxon>
        <taxon>Hypocreales</taxon>
        <taxon>Stachybotryaceae</taxon>
        <taxon>Stachybotrys</taxon>
    </lineage>
</organism>
<evidence type="ECO:0000256" key="3">
    <source>
        <dbReference type="ARBA" id="ARBA00023002"/>
    </source>
</evidence>
<dbReference type="EMBL" id="KL648537">
    <property type="protein sequence ID" value="KEY69115.1"/>
    <property type="molecule type" value="Genomic_DNA"/>
</dbReference>
<dbReference type="PRINTS" id="PR00080">
    <property type="entry name" value="SDRFAMILY"/>
</dbReference>
<name>A0A084AUY6_STACB</name>
<keyword evidence="2" id="KW-0521">NADP</keyword>
<keyword evidence="3" id="KW-0560">Oxidoreductase</keyword>
<dbReference type="PRINTS" id="PR00081">
    <property type="entry name" value="GDHRDH"/>
</dbReference>
<dbReference type="PANTHER" id="PTHR24321">
    <property type="entry name" value="DEHYDROGENASES, SHORT CHAIN"/>
    <property type="match status" value="1"/>
</dbReference>
<dbReference type="Pfam" id="PF13561">
    <property type="entry name" value="adh_short_C2"/>
    <property type="match status" value="1"/>
</dbReference>
<dbReference type="CDD" id="cd05233">
    <property type="entry name" value="SDR_c"/>
    <property type="match status" value="1"/>
</dbReference>
<dbReference type="PROSITE" id="PS00061">
    <property type="entry name" value="ADH_SHORT"/>
    <property type="match status" value="1"/>
</dbReference>
<dbReference type="InterPro" id="IPR002347">
    <property type="entry name" value="SDR_fam"/>
</dbReference>
<protein>
    <submittedName>
        <fullName evidence="4">Uncharacterized protein</fullName>
    </submittedName>
</protein>
<evidence type="ECO:0000256" key="2">
    <source>
        <dbReference type="ARBA" id="ARBA00022857"/>
    </source>
</evidence>
<keyword evidence="5" id="KW-1185">Reference proteome</keyword>
<evidence type="ECO:0000313" key="5">
    <source>
        <dbReference type="Proteomes" id="UP000028045"/>
    </source>
</evidence>
<comment type="similarity">
    <text evidence="1">Belongs to the short-chain dehydrogenases/reductases (SDR) family.</text>
</comment>
<dbReference type="SUPFAM" id="SSF51735">
    <property type="entry name" value="NAD(P)-binding Rossmann-fold domains"/>
    <property type="match status" value="1"/>
</dbReference>
<sequence length="297" mass="31056">MPMDITGFALVIGGGKCLAAYLLVPLKYGPDTTTRLGSGIGKGCALAFAAEGAAGIVVADINAEAAESTSKECMDVASNSRFLSQSLSVDITSMQGVENTVHEASRILGGRIDYCVNCAGIGASQGRDIAEADPEDFDRFMRVNVTGTFNVTRAVSALMKLQDPQPVSKHLDRGITRGTIVNMGSAASYVATPGVTPYTTAKHAVLGLTKNAAADNVALGIRVNCLCPTWVNTPMVRKAMEGMPELEPMMKAVLPMKRLALVEEVADAALFLCSPRSSYITGSGLILDGGATMTCKI</sequence>